<organism evidence="2 3">
    <name type="scientific">Tritrichomonas musculus</name>
    <dbReference type="NCBI Taxonomy" id="1915356"/>
    <lineage>
        <taxon>Eukaryota</taxon>
        <taxon>Metamonada</taxon>
        <taxon>Parabasalia</taxon>
        <taxon>Tritrichomonadida</taxon>
        <taxon>Tritrichomonadidae</taxon>
        <taxon>Tritrichomonas</taxon>
    </lineage>
</organism>
<comment type="caution">
    <text evidence="2">The sequence shown here is derived from an EMBL/GenBank/DDBJ whole genome shotgun (WGS) entry which is preliminary data.</text>
</comment>
<sequence>MVPDPNYSIRRELIKGGIGLGGKVLMVPADNFTGGLASKLLETTAGCLTKHSDLIGKVAKGLGENFLRNNARGKIANIAESALKYVSEGNVKTALSSINKSAKGETVVEPKASQADTSKPIEDTGGGSTYLKMNLHSNIYL</sequence>
<dbReference type="EMBL" id="JAPFFF010000032">
    <property type="protein sequence ID" value="KAK8844471.1"/>
    <property type="molecule type" value="Genomic_DNA"/>
</dbReference>
<accession>A0ABR2HCN5</accession>
<evidence type="ECO:0000313" key="3">
    <source>
        <dbReference type="Proteomes" id="UP001470230"/>
    </source>
</evidence>
<feature type="region of interest" description="Disordered" evidence="1">
    <location>
        <begin position="106"/>
        <end position="127"/>
    </location>
</feature>
<gene>
    <name evidence="2" type="ORF">M9Y10_024331</name>
</gene>
<evidence type="ECO:0000313" key="2">
    <source>
        <dbReference type="EMBL" id="KAK8844471.1"/>
    </source>
</evidence>
<protein>
    <recommendedName>
        <fullName evidence="4">Senescence domain-containing protein</fullName>
    </recommendedName>
</protein>
<evidence type="ECO:0000256" key="1">
    <source>
        <dbReference type="SAM" id="MobiDB-lite"/>
    </source>
</evidence>
<keyword evidence="3" id="KW-1185">Reference proteome</keyword>
<evidence type="ECO:0008006" key="4">
    <source>
        <dbReference type="Google" id="ProtNLM"/>
    </source>
</evidence>
<dbReference type="Proteomes" id="UP001470230">
    <property type="component" value="Unassembled WGS sequence"/>
</dbReference>
<name>A0ABR2HCN5_9EUKA</name>
<proteinExistence type="predicted"/>
<reference evidence="2 3" key="1">
    <citation type="submission" date="2024-04" db="EMBL/GenBank/DDBJ databases">
        <title>Tritrichomonas musculus Genome.</title>
        <authorList>
            <person name="Alves-Ferreira E."/>
            <person name="Grigg M."/>
            <person name="Lorenzi H."/>
            <person name="Galac M."/>
        </authorList>
    </citation>
    <scope>NUCLEOTIDE SEQUENCE [LARGE SCALE GENOMIC DNA]</scope>
    <source>
        <strain evidence="2 3">EAF2021</strain>
    </source>
</reference>